<dbReference type="EMBL" id="WJKJ01000277">
    <property type="protein sequence ID" value="MBD3365209.1"/>
    <property type="molecule type" value="Genomic_DNA"/>
</dbReference>
<dbReference type="InterPro" id="IPR003615">
    <property type="entry name" value="HNH_nuc"/>
</dbReference>
<dbReference type="Gene3D" id="1.10.30.50">
    <property type="match status" value="1"/>
</dbReference>
<dbReference type="PANTHER" id="PTHR33877:SF2">
    <property type="entry name" value="OS07G0170200 PROTEIN"/>
    <property type="match status" value="1"/>
</dbReference>
<gene>
    <name evidence="2" type="ORF">GF359_08340</name>
</gene>
<dbReference type="InterPro" id="IPR002711">
    <property type="entry name" value="HNH"/>
</dbReference>
<dbReference type="Proteomes" id="UP000630660">
    <property type="component" value="Unassembled WGS sequence"/>
</dbReference>
<proteinExistence type="predicted"/>
<accession>A0A9D5KBM4</accession>
<organism evidence="2 3">
    <name type="scientific">candidate division WOR-3 bacterium</name>
    <dbReference type="NCBI Taxonomy" id="2052148"/>
    <lineage>
        <taxon>Bacteria</taxon>
        <taxon>Bacteria division WOR-3</taxon>
    </lineage>
</organism>
<sequence>MNQSYEPLGICRARRALVLYYLGKAEIVLTADGLKVHSVNASYPVPSILRLNNLVRLRRRDVPLTKPNLMRRDRYTCQYCGSHNTRMTIDHIIPRMYGGDDSWENLVCACEACNSKKGNRTLVQVGMKLRRKPRKPHYFTFIISSLGTPPEEWRPYIFS</sequence>
<evidence type="ECO:0000313" key="2">
    <source>
        <dbReference type="EMBL" id="MBD3365209.1"/>
    </source>
</evidence>
<keyword evidence="2" id="KW-0255">Endonuclease</keyword>
<comment type="caution">
    <text evidence="2">The sequence shown here is derived from an EMBL/GenBank/DDBJ whole genome shotgun (WGS) entry which is preliminary data.</text>
</comment>
<dbReference type="CDD" id="cd00085">
    <property type="entry name" value="HNHc"/>
    <property type="match status" value="1"/>
</dbReference>
<keyword evidence="2" id="KW-0540">Nuclease</keyword>
<evidence type="ECO:0000259" key="1">
    <source>
        <dbReference type="SMART" id="SM00507"/>
    </source>
</evidence>
<dbReference type="AlphaFoldDB" id="A0A9D5KBM4"/>
<dbReference type="GO" id="GO:0004519">
    <property type="term" value="F:endonuclease activity"/>
    <property type="evidence" value="ECO:0007669"/>
    <property type="project" value="UniProtKB-KW"/>
</dbReference>
<reference evidence="2" key="1">
    <citation type="submission" date="2019-11" db="EMBL/GenBank/DDBJ databases">
        <title>Microbial mats filling the niche in hypersaline microbial mats.</title>
        <authorList>
            <person name="Wong H.L."/>
            <person name="Macleod F.I."/>
            <person name="White R.A. III"/>
            <person name="Burns B.P."/>
        </authorList>
    </citation>
    <scope>NUCLEOTIDE SEQUENCE</scope>
    <source>
        <strain evidence="2">Bin_327</strain>
    </source>
</reference>
<dbReference type="PANTHER" id="PTHR33877">
    <property type="entry name" value="SLL1193 PROTEIN"/>
    <property type="match status" value="1"/>
</dbReference>
<dbReference type="Pfam" id="PF01844">
    <property type="entry name" value="HNH"/>
    <property type="match status" value="1"/>
</dbReference>
<feature type="domain" description="HNH nuclease" evidence="1">
    <location>
        <begin position="64"/>
        <end position="115"/>
    </location>
</feature>
<dbReference type="SMART" id="SM00507">
    <property type="entry name" value="HNHc"/>
    <property type="match status" value="1"/>
</dbReference>
<name>A0A9D5KBM4_UNCW3</name>
<keyword evidence="2" id="KW-0378">Hydrolase</keyword>
<evidence type="ECO:0000313" key="3">
    <source>
        <dbReference type="Proteomes" id="UP000630660"/>
    </source>
</evidence>
<dbReference type="InterPro" id="IPR052892">
    <property type="entry name" value="NA-targeting_endonuclease"/>
</dbReference>
<protein>
    <submittedName>
        <fullName evidence="2">HNH endonuclease</fullName>
    </submittedName>
</protein>